<keyword evidence="3" id="KW-0862">Zinc</keyword>
<organism evidence="5 6">
    <name type="scientific">Artemisia annua</name>
    <name type="common">Sweet wormwood</name>
    <dbReference type="NCBI Taxonomy" id="35608"/>
    <lineage>
        <taxon>Eukaryota</taxon>
        <taxon>Viridiplantae</taxon>
        <taxon>Streptophyta</taxon>
        <taxon>Embryophyta</taxon>
        <taxon>Tracheophyta</taxon>
        <taxon>Spermatophyta</taxon>
        <taxon>Magnoliopsida</taxon>
        <taxon>eudicotyledons</taxon>
        <taxon>Gunneridae</taxon>
        <taxon>Pentapetalae</taxon>
        <taxon>asterids</taxon>
        <taxon>campanulids</taxon>
        <taxon>Asterales</taxon>
        <taxon>Asteraceae</taxon>
        <taxon>Asteroideae</taxon>
        <taxon>Anthemideae</taxon>
        <taxon>Artemisiinae</taxon>
        <taxon>Artemisia</taxon>
    </lineage>
</organism>
<dbReference type="Gene3D" id="3.30.60.90">
    <property type="match status" value="1"/>
</dbReference>
<name>A0A2U1MK52_ARTAN</name>
<dbReference type="InterPro" id="IPR043145">
    <property type="entry name" value="Znf_ZZ_sf"/>
</dbReference>
<keyword evidence="2" id="KW-0863">Zinc-finger</keyword>
<feature type="compositionally biased region" description="Basic and acidic residues" evidence="4">
    <location>
        <begin position="66"/>
        <end position="78"/>
    </location>
</feature>
<dbReference type="OrthoDB" id="1740179at2759"/>
<sequence>MVIFQNELINNGNNEQILFVVGVLRQFDEVVGCQIRIDQTLIMNNNDIDNDFVSDKGTEQAGTLKNFEEHKKREEKGGKGAPGKRKMKQQAEKAKRRIDTSENGNSKATKHICLLDLVFISLNEEFHFPQMCPIIGERYRCKDCTEKSGYDLCGDCHGVGSKLPGRFNQKHTPEHRLELIKPIINRDVIYR</sequence>
<evidence type="ECO:0000256" key="3">
    <source>
        <dbReference type="ARBA" id="ARBA00022833"/>
    </source>
</evidence>
<comment type="caution">
    <text evidence="5">The sequence shown here is derived from an EMBL/GenBank/DDBJ whole genome shotgun (WGS) entry which is preliminary data.</text>
</comment>
<evidence type="ECO:0000256" key="2">
    <source>
        <dbReference type="ARBA" id="ARBA00022771"/>
    </source>
</evidence>
<evidence type="ECO:0000313" key="5">
    <source>
        <dbReference type="EMBL" id="PWA61650.1"/>
    </source>
</evidence>
<evidence type="ECO:0000256" key="1">
    <source>
        <dbReference type="ARBA" id="ARBA00022723"/>
    </source>
</evidence>
<accession>A0A2U1MK52</accession>
<keyword evidence="1" id="KW-0479">Metal-binding</keyword>
<evidence type="ECO:0000256" key="4">
    <source>
        <dbReference type="SAM" id="MobiDB-lite"/>
    </source>
</evidence>
<gene>
    <name evidence="5" type="ORF">CTI12_AA366580</name>
</gene>
<evidence type="ECO:0000313" key="6">
    <source>
        <dbReference type="Proteomes" id="UP000245207"/>
    </source>
</evidence>
<dbReference type="AlphaFoldDB" id="A0A2U1MK52"/>
<dbReference type="GO" id="GO:0043161">
    <property type="term" value="P:proteasome-mediated ubiquitin-dependent protein catabolic process"/>
    <property type="evidence" value="ECO:0007669"/>
    <property type="project" value="TreeGrafter"/>
</dbReference>
<dbReference type="SUPFAM" id="SSF57850">
    <property type="entry name" value="RING/U-box"/>
    <property type="match status" value="1"/>
</dbReference>
<dbReference type="Proteomes" id="UP000245207">
    <property type="component" value="Unassembled WGS sequence"/>
</dbReference>
<proteinExistence type="predicted"/>
<reference evidence="5 6" key="1">
    <citation type="journal article" date="2018" name="Mol. Plant">
        <title>The genome of Artemisia annua provides insight into the evolution of Asteraceae family and artemisinin biosynthesis.</title>
        <authorList>
            <person name="Shen Q."/>
            <person name="Zhang L."/>
            <person name="Liao Z."/>
            <person name="Wang S."/>
            <person name="Yan T."/>
            <person name="Shi P."/>
            <person name="Liu M."/>
            <person name="Fu X."/>
            <person name="Pan Q."/>
            <person name="Wang Y."/>
            <person name="Lv Z."/>
            <person name="Lu X."/>
            <person name="Zhang F."/>
            <person name="Jiang W."/>
            <person name="Ma Y."/>
            <person name="Chen M."/>
            <person name="Hao X."/>
            <person name="Li L."/>
            <person name="Tang Y."/>
            <person name="Lv G."/>
            <person name="Zhou Y."/>
            <person name="Sun X."/>
            <person name="Brodelius P.E."/>
            <person name="Rose J.K.C."/>
            <person name="Tang K."/>
        </authorList>
    </citation>
    <scope>NUCLEOTIDE SEQUENCE [LARGE SCALE GENOMIC DNA]</scope>
    <source>
        <strain evidence="6">cv. Huhao1</strain>
        <tissue evidence="5">Leaf</tissue>
    </source>
</reference>
<dbReference type="GO" id="GO:0008270">
    <property type="term" value="F:zinc ion binding"/>
    <property type="evidence" value="ECO:0007669"/>
    <property type="project" value="UniProtKB-KW"/>
</dbReference>
<protein>
    <submittedName>
        <fullName evidence="5">Zinc finger, RING/FYVE/PHD-type</fullName>
    </submittedName>
</protein>
<dbReference type="PANTHER" id="PTHR15898:SF19">
    <property type="entry name" value="ZINC FINGER, ZZ-TYPE, ZINC FINGER, RING_FYVE_PHD-TYPE-RELATED"/>
    <property type="match status" value="1"/>
</dbReference>
<feature type="compositionally biased region" description="Basic and acidic residues" evidence="4">
    <location>
        <begin position="89"/>
        <end position="100"/>
    </location>
</feature>
<feature type="region of interest" description="Disordered" evidence="4">
    <location>
        <begin position="65"/>
        <end position="104"/>
    </location>
</feature>
<dbReference type="PANTHER" id="PTHR15898">
    <property type="entry name" value="BIFUNCTIONAL APOPTOSIS REGULATOR"/>
    <property type="match status" value="1"/>
</dbReference>
<keyword evidence="6" id="KW-1185">Reference proteome</keyword>
<dbReference type="EMBL" id="PKPP01005055">
    <property type="protein sequence ID" value="PWA61650.1"/>
    <property type="molecule type" value="Genomic_DNA"/>
</dbReference>
<dbReference type="STRING" id="35608.A0A2U1MK52"/>
<dbReference type="GO" id="GO:0061630">
    <property type="term" value="F:ubiquitin protein ligase activity"/>
    <property type="evidence" value="ECO:0007669"/>
    <property type="project" value="TreeGrafter"/>
</dbReference>